<organism evidence="3 4">
    <name type="scientific">Brassica napus</name>
    <name type="common">Rape</name>
    <dbReference type="NCBI Taxonomy" id="3708"/>
    <lineage>
        <taxon>Eukaryota</taxon>
        <taxon>Viridiplantae</taxon>
        <taxon>Streptophyta</taxon>
        <taxon>Embryophyta</taxon>
        <taxon>Tracheophyta</taxon>
        <taxon>Spermatophyta</taxon>
        <taxon>Magnoliopsida</taxon>
        <taxon>eudicotyledons</taxon>
        <taxon>Gunneridae</taxon>
        <taxon>Pentapetalae</taxon>
        <taxon>rosids</taxon>
        <taxon>malvids</taxon>
        <taxon>Brassicales</taxon>
        <taxon>Brassicaceae</taxon>
        <taxon>Brassiceae</taxon>
        <taxon>Brassica</taxon>
    </lineage>
</organism>
<evidence type="ECO:0000313" key="4">
    <source>
        <dbReference type="Proteomes" id="UP000028999"/>
    </source>
</evidence>
<dbReference type="OMA" id="QFRFRIM"/>
<dbReference type="InterPro" id="IPR003172">
    <property type="entry name" value="ML_dom"/>
</dbReference>
<gene>
    <name evidence="3" type="primary">BnaC03g17340D</name>
    <name evidence="3" type="ORF">GSBRNA2T00024468001</name>
</gene>
<dbReference type="GO" id="GO:0032934">
    <property type="term" value="F:sterol binding"/>
    <property type="evidence" value="ECO:0000318"/>
    <property type="project" value="GO_Central"/>
</dbReference>
<dbReference type="GO" id="GO:0015918">
    <property type="term" value="P:sterol transport"/>
    <property type="evidence" value="ECO:0000318"/>
    <property type="project" value="GO_Central"/>
</dbReference>
<feature type="chain" id="PRO_5001735954" evidence="1">
    <location>
        <begin position="23"/>
        <end position="120"/>
    </location>
</feature>
<feature type="signal peptide" evidence="1">
    <location>
        <begin position="1"/>
        <end position="22"/>
    </location>
</feature>
<dbReference type="Pfam" id="PF02221">
    <property type="entry name" value="E1_DerP2_DerF2"/>
    <property type="match status" value="1"/>
</dbReference>
<evidence type="ECO:0000313" key="3">
    <source>
        <dbReference type="EMBL" id="CDY23957.1"/>
    </source>
</evidence>
<sequence>MSHVQPLLLLLASLFFLPFTRAVDFVYCNNVGYDFGTVTALEVEPSDQIFEISLSFSTSSTIKSPSLAATLDVSLMFENMNILQSSSLICNTGVCPLEPSKDYVINTSVIRPSIPQVIFI</sequence>
<protein>
    <submittedName>
        <fullName evidence="3">BnaC03g17340D protein</fullName>
    </submittedName>
</protein>
<keyword evidence="1" id="KW-0732">Signal</keyword>
<accession>A0A078GFR2</accession>
<evidence type="ECO:0000259" key="2">
    <source>
        <dbReference type="Pfam" id="PF02221"/>
    </source>
</evidence>
<dbReference type="Proteomes" id="UP000028999">
    <property type="component" value="Unassembled WGS sequence"/>
</dbReference>
<proteinExistence type="predicted"/>
<feature type="domain" description="MD-2-related lipid-recognition" evidence="2">
    <location>
        <begin position="23"/>
        <end position="110"/>
    </location>
</feature>
<keyword evidence="4" id="KW-1185">Reference proteome</keyword>
<evidence type="ECO:0000256" key="1">
    <source>
        <dbReference type="SAM" id="SignalP"/>
    </source>
</evidence>
<dbReference type="EMBL" id="LK032152">
    <property type="protein sequence ID" value="CDY23957.1"/>
    <property type="molecule type" value="Genomic_DNA"/>
</dbReference>
<dbReference type="Gramene" id="CDY23957">
    <property type="protein sequence ID" value="CDY23957"/>
    <property type="gene ID" value="GSBRNA2T00024468001"/>
</dbReference>
<reference evidence="3 4" key="1">
    <citation type="journal article" date="2014" name="Science">
        <title>Plant genetics. Early allopolyploid evolution in the post-Neolithic Brassica napus oilseed genome.</title>
        <authorList>
            <person name="Chalhoub B."/>
            <person name="Denoeud F."/>
            <person name="Liu S."/>
            <person name="Parkin I.A."/>
            <person name="Tang H."/>
            <person name="Wang X."/>
            <person name="Chiquet J."/>
            <person name="Belcram H."/>
            <person name="Tong C."/>
            <person name="Samans B."/>
            <person name="Correa M."/>
            <person name="Da Silva C."/>
            <person name="Just J."/>
            <person name="Falentin C."/>
            <person name="Koh C.S."/>
            <person name="Le Clainche I."/>
            <person name="Bernard M."/>
            <person name="Bento P."/>
            <person name="Noel B."/>
            <person name="Labadie K."/>
            <person name="Alberti A."/>
            <person name="Charles M."/>
            <person name="Arnaud D."/>
            <person name="Guo H."/>
            <person name="Daviaud C."/>
            <person name="Alamery S."/>
            <person name="Jabbari K."/>
            <person name="Zhao M."/>
            <person name="Edger P.P."/>
            <person name="Chelaifa H."/>
            <person name="Tack D."/>
            <person name="Lassalle G."/>
            <person name="Mestiri I."/>
            <person name="Schnel N."/>
            <person name="Le Paslier M.C."/>
            <person name="Fan G."/>
            <person name="Renault V."/>
            <person name="Bayer P.E."/>
            <person name="Golicz A.A."/>
            <person name="Manoli S."/>
            <person name="Lee T.H."/>
            <person name="Thi V.H."/>
            <person name="Chalabi S."/>
            <person name="Hu Q."/>
            <person name="Fan C."/>
            <person name="Tollenaere R."/>
            <person name="Lu Y."/>
            <person name="Battail C."/>
            <person name="Shen J."/>
            <person name="Sidebottom C.H."/>
            <person name="Wang X."/>
            <person name="Canaguier A."/>
            <person name="Chauveau A."/>
            <person name="Berard A."/>
            <person name="Deniot G."/>
            <person name="Guan M."/>
            <person name="Liu Z."/>
            <person name="Sun F."/>
            <person name="Lim Y.P."/>
            <person name="Lyons E."/>
            <person name="Town C.D."/>
            <person name="Bancroft I."/>
            <person name="Wang X."/>
            <person name="Meng J."/>
            <person name="Ma J."/>
            <person name="Pires J.C."/>
            <person name="King G.J."/>
            <person name="Brunel D."/>
            <person name="Delourme R."/>
            <person name="Renard M."/>
            <person name="Aury J.M."/>
            <person name="Adams K.L."/>
            <person name="Batley J."/>
            <person name="Snowdon R.J."/>
            <person name="Tost J."/>
            <person name="Edwards D."/>
            <person name="Zhou Y."/>
            <person name="Hua W."/>
            <person name="Sharpe A.G."/>
            <person name="Paterson A.H."/>
            <person name="Guan C."/>
            <person name="Wincker P."/>
        </authorList>
    </citation>
    <scope>NUCLEOTIDE SEQUENCE [LARGE SCALE GENOMIC DNA]</scope>
    <source>
        <strain evidence="4">cv. Darmor-bzh</strain>
    </source>
</reference>
<dbReference type="AlphaFoldDB" id="A0A078GFR2"/>
<dbReference type="PaxDb" id="3708-A0A078GFR2"/>
<name>A0A078GFR2_BRANA</name>